<dbReference type="Pfam" id="PF00743">
    <property type="entry name" value="FMO-like"/>
    <property type="match status" value="2"/>
</dbReference>
<dbReference type="GO" id="GO:0004499">
    <property type="term" value="F:N,N-dimethylaniline monooxygenase activity"/>
    <property type="evidence" value="ECO:0007669"/>
    <property type="project" value="InterPro"/>
</dbReference>
<evidence type="ECO:0000256" key="3">
    <source>
        <dbReference type="ARBA" id="ARBA00022827"/>
    </source>
</evidence>
<dbReference type="EMBL" id="JAQJAN010000013">
    <property type="protein sequence ID" value="KAJ5712477.1"/>
    <property type="molecule type" value="Genomic_DNA"/>
</dbReference>
<evidence type="ECO:0008006" key="8">
    <source>
        <dbReference type="Google" id="ProtNLM"/>
    </source>
</evidence>
<dbReference type="SUPFAM" id="SSF51905">
    <property type="entry name" value="FAD/NAD(P)-binding domain"/>
    <property type="match status" value="2"/>
</dbReference>
<evidence type="ECO:0000256" key="4">
    <source>
        <dbReference type="ARBA" id="ARBA00022857"/>
    </source>
</evidence>
<dbReference type="AlphaFoldDB" id="A0AAD6HFJ8"/>
<evidence type="ECO:0000256" key="1">
    <source>
        <dbReference type="ARBA" id="ARBA00009183"/>
    </source>
</evidence>
<evidence type="ECO:0000256" key="2">
    <source>
        <dbReference type="ARBA" id="ARBA00022630"/>
    </source>
</evidence>
<gene>
    <name evidence="6" type="ORF">N7493_008945</name>
</gene>
<dbReference type="Gene3D" id="3.50.50.60">
    <property type="entry name" value="FAD/NAD(P)-binding domain"/>
    <property type="match status" value="2"/>
</dbReference>
<evidence type="ECO:0000313" key="6">
    <source>
        <dbReference type="EMBL" id="KAJ5712477.1"/>
    </source>
</evidence>
<dbReference type="Proteomes" id="UP001215712">
    <property type="component" value="Unassembled WGS sequence"/>
</dbReference>
<dbReference type="InterPro" id="IPR000960">
    <property type="entry name" value="Flavin_mOase"/>
</dbReference>
<evidence type="ECO:0000256" key="5">
    <source>
        <dbReference type="ARBA" id="ARBA00023002"/>
    </source>
</evidence>
<keyword evidence="4" id="KW-0521">NADP</keyword>
<keyword evidence="2" id="KW-0285">Flavoprotein</keyword>
<comment type="similarity">
    <text evidence="1">Belongs to the FMO family.</text>
</comment>
<keyword evidence="5" id="KW-0560">Oxidoreductase</keyword>
<dbReference type="GO" id="GO:0050660">
    <property type="term" value="F:flavin adenine dinucleotide binding"/>
    <property type="evidence" value="ECO:0007669"/>
    <property type="project" value="InterPro"/>
</dbReference>
<sequence>MVENIIQRVAVIGAGISGVVSAAHLLAAGKEVTVFERSQAAGGVWLYDKRVPIEAQYPSIKPSNNPRYVKDEREGKERQELLHAPPGPCYESLTNNVSTPLLRTTLNSWPEGTPYYVNHSVLKDYIQDTSQKAGVDDATIYGALVTDIHKEGQEWHVSWKSLNDDQQTDELVEATQSKVFDAVVVASGHYHTPLVPDIPGLAEAKEKWPSKITHSKSFRNAEGFEGKNVLLIGGGVSSMDIAREVSPVTRIIHQSTRNGSFDIPAAALPENASRIGEVAEFRINTSQIADEHLPLTAVLKSGEIIHNIDRIVLCTGYQMNLPFFPQYNDNSVSVTEADDSVLITDGTQIHNLHHDIFYIPDPTLVFVGIPFYTATFTLFEFQAIAVAEFLSGNIKLPSQDEMRFEYQEKIRARGYRRNFHSLKGEEESYVKILLRWVNNDRSQQGLPPIEGHTSLWVEAKKEQIERLTKLFDGSLGLYKAESSARESTARAVEATA</sequence>
<keyword evidence="7" id="KW-1185">Reference proteome</keyword>
<keyword evidence="3" id="KW-0274">FAD</keyword>
<dbReference type="InterPro" id="IPR020946">
    <property type="entry name" value="Flavin_mOase-like"/>
</dbReference>
<dbReference type="PANTHER" id="PTHR23023">
    <property type="entry name" value="DIMETHYLANILINE MONOOXYGENASE"/>
    <property type="match status" value="1"/>
</dbReference>
<proteinExistence type="inferred from homology"/>
<accession>A0AAD6HFJ8</accession>
<name>A0AAD6HFJ8_9EURO</name>
<protein>
    <recommendedName>
        <fullName evidence="8">FAD dependent oxidoreductase</fullName>
    </recommendedName>
</protein>
<dbReference type="InterPro" id="IPR036188">
    <property type="entry name" value="FAD/NAD-bd_sf"/>
</dbReference>
<evidence type="ECO:0000313" key="7">
    <source>
        <dbReference type="Proteomes" id="UP001215712"/>
    </source>
</evidence>
<dbReference type="PIRSF" id="PIRSF000332">
    <property type="entry name" value="FMO"/>
    <property type="match status" value="1"/>
</dbReference>
<dbReference type="Pfam" id="PF13450">
    <property type="entry name" value="NAD_binding_8"/>
    <property type="match status" value="1"/>
</dbReference>
<dbReference type="PRINTS" id="PR00419">
    <property type="entry name" value="ADXRDTASE"/>
</dbReference>
<dbReference type="GO" id="GO:0050661">
    <property type="term" value="F:NADP binding"/>
    <property type="evidence" value="ECO:0007669"/>
    <property type="project" value="InterPro"/>
</dbReference>
<dbReference type="InterPro" id="IPR050346">
    <property type="entry name" value="FMO-like"/>
</dbReference>
<comment type="caution">
    <text evidence="6">The sequence shown here is derived from an EMBL/GenBank/DDBJ whole genome shotgun (WGS) entry which is preliminary data.</text>
</comment>
<reference evidence="6" key="1">
    <citation type="journal article" date="2023" name="IMA Fungus">
        <title>Comparative genomic study of the Penicillium genus elucidates a diverse pangenome and 15 lateral gene transfer events.</title>
        <authorList>
            <person name="Petersen C."/>
            <person name="Sorensen T."/>
            <person name="Nielsen M.R."/>
            <person name="Sondergaard T.E."/>
            <person name="Sorensen J.L."/>
            <person name="Fitzpatrick D.A."/>
            <person name="Frisvad J.C."/>
            <person name="Nielsen K.L."/>
        </authorList>
    </citation>
    <scope>NUCLEOTIDE SEQUENCE</scope>
    <source>
        <strain evidence="6">IBT 17514</strain>
    </source>
</reference>
<organism evidence="6 7">
    <name type="scientific">Penicillium malachiteum</name>
    <dbReference type="NCBI Taxonomy" id="1324776"/>
    <lineage>
        <taxon>Eukaryota</taxon>
        <taxon>Fungi</taxon>
        <taxon>Dikarya</taxon>
        <taxon>Ascomycota</taxon>
        <taxon>Pezizomycotina</taxon>
        <taxon>Eurotiomycetes</taxon>
        <taxon>Eurotiomycetidae</taxon>
        <taxon>Eurotiales</taxon>
        <taxon>Aspergillaceae</taxon>
        <taxon>Penicillium</taxon>
    </lineage>
</organism>
<reference evidence="6" key="2">
    <citation type="submission" date="2023-01" db="EMBL/GenBank/DDBJ databases">
        <authorList>
            <person name="Petersen C."/>
        </authorList>
    </citation>
    <scope>NUCLEOTIDE SEQUENCE</scope>
    <source>
        <strain evidence="6">IBT 17514</strain>
    </source>
</reference>